<organism evidence="1 2">
    <name type="scientific">Chromohalobacter canadensis</name>
    <dbReference type="NCBI Taxonomy" id="141389"/>
    <lineage>
        <taxon>Bacteria</taxon>
        <taxon>Pseudomonadati</taxon>
        <taxon>Pseudomonadota</taxon>
        <taxon>Gammaproteobacteria</taxon>
        <taxon>Oceanospirillales</taxon>
        <taxon>Halomonadaceae</taxon>
        <taxon>Chromohalobacter</taxon>
    </lineage>
</organism>
<gene>
    <name evidence="1" type="ORF">SAMN05421509_10173</name>
</gene>
<reference evidence="1 2" key="1">
    <citation type="submission" date="2017-08" db="EMBL/GenBank/DDBJ databases">
        <authorList>
            <person name="de Groot N.N."/>
        </authorList>
    </citation>
    <scope>NUCLEOTIDE SEQUENCE [LARGE SCALE GENOMIC DNA]</scope>
    <source>
        <strain evidence="1 2">USBA 855</strain>
    </source>
</reference>
<name>A0A285VA82_9GAMM</name>
<sequence length="159" mass="17575">MTDTITRDTLAQAAAHGLGIGHLTPGQAWAAHRLAMPPERLKRPLASHITALLENVERLARRRFFDDVAPDDAEAMIHRAHDEDHPMFLRGPILETLRDGMEEFFPGLKPSSVDEEGRPVFKLADLAQALGASEEDLLAHAEKMGIADQLRTTPPKPLH</sequence>
<dbReference type="Proteomes" id="UP000219023">
    <property type="component" value="Unassembled WGS sequence"/>
</dbReference>
<evidence type="ECO:0000313" key="1">
    <source>
        <dbReference type="EMBL" id="SOC51014.1"/>
    </source>
</evidence>
<dbReference type="EMBL" id="OBQJ01000001">
    <property type="protein sequence ID" value="SOC51014.1"/>
    <property type="molecule type" value="Genomic_DNA"/>
</dbReference>
<evidence type="ECO:0000313" key="2">
    <source>
        <dbReference type="Proteomes" id="UP000219023"/>
    </source>
</evidence>
<dbReference type="OrthoDB" id="6163863at2"/>
<protein>
    <submittedName>
        <fullName evidence="1">Uncharacterized protein</fullName>
    </submittedName>
</protein>
<proteinExistence type="predicted"/>
<accession>A0A285VA82</accession>
<dbReference type="RefSeq" id="WP_097021354.1">
    <property type="nucleotide sequence ID" value="NZ_OBQJ01000001.1"/>
</dbReference>
<dbReference type="AlphaFoldDB" id="A0A285VA82"/>